<evidence type="ECO:0000256" key="7">
    <source>
        <dbReference type="ARBA" id="ARBA00022729"/>
    </source>
</evidence>
<feature type="domain" description="TonB-dependent receptor-like beta-barrel" evidence="18">
    <location>
        <begin position="322"/>
        <end position="732"/>
    </location>
</feature>
<protein>
    <submittedName>
        <fullName evidence="20">TonB-dependent siderophore receptor</fullName>
    </submittedName>
</protein>
<dbReference type="PANTHER" id="PTHR32552">
    <property type="entry name" value="FERRICHROME IRON RECEPTOR-RELATED"/>
    <property type="match status" value="1"/>
</dbReference>
<evidence type="ECO:0000256" key="11">
    <source>
        <dbReference type="ARBA" id="ARBA00023136"/>
    </source>
</evidence>
<evidence type="ECO:0000256" key="5">
    <source>
        <dbReference type="ARBA" id="ARBA00022496"/>
    </source>
</evidence>
<dbReference type="GO" id="GO:0009279">
    <property type="term" value="C:cell outer membrane"/>
    <property type="evidence" value="ECO:0007669"/>
    <property type="project" value="UniProtKB-SubCell"/>
</dbReference>
<sequence length="761" mass="84319">MVPVKWLWSHIVLKEKSVLVDLKQKNSSGIRLNYLSQCILVSLIAGVSTSQIYAADTQENPAAEDVVKLNKVIAKAKPKPKAKAEKKVQAGTLGTVSELETPFSIKRVDSKAIEENQAKSLAKLFESEAGVETKGSTYSINSHAVSVRGLQLDFTNGFKIDGHPFQMYGVELPLELFDEVQLLKGSTGFMYGIGSPGGLINYVTKKPTATQTLSASVGYSSDSIFSQHVDVGGRFGEEDRYGYRFNVINEEGETYNGTDIERQALSLGLDVEITPNVKLRANGLYQERKLDGGINSIIVTRTGANAYVGNELPSPISGRKDLTAYDGLPYYDSKVWAASTGISWDLNENWNVDASYSHTYKQIDTRDENLYLRNIQGDYGVAIRQLYMPTLEFDSIQLRLSGDLETGWLKHKLIFGVDRQTQTRDLNIGNPALNPDTSTGGQNHLYPGTGPYPQGNLYQNSLDLAYGGYSPRKFFKISDWETRSAYISDKLSFNDQWSLLLGLRKFDYENNNYFVSGKLRNRYREKPLTPTAALLYTPNKNTTFYGSYVEALEDGGTVGNTYVNANDQLSPITSKQYELGVKTENNTWGVSSAIFRIEKGQGYATAQNYYSDDGLVRYDGIEFAGTYKPVKDLTLSASSSFIDAEYKKGQPAVLGNEPSAVAKFQGNLGAAYDVAAIEGLKVHGNFNYIGSQYLNTANDLKAPSYELLSLGTSYKTSWGDHQLTYRAELNNIFDKEYWIATNDGVVVGAPRTLNLNIKFDF</sequence>
<dbReference type="Pfam" id="PF00593">
    <property type="entry name" value="TonB_dep_Rec_b-barrel"/>
    <property type="match status" value="1"/>
</dbReference>
<dbReference type="InterPro" id="IPR012910">
    <property type="entry name" value="Plug_dom"/>
</dbReference>
<keyword evidence="6 14" id="KW-0812">Transmembrane</keyword>
<evidence type="ECO:0000256" key="17">
    <source>
        <dbReference type="SAM" id="MobiDB-lite"/>
    </source>
</evidence>
<dbReference type="SUPFAM" id="SSF56935">
    <property type="entry name" value="Porins"/>
    <property type="match status" value="1"/>
</dbReference>
<dbReference type="NCBIfam" id="TIGR01783">
    <property type="entry name" value="TonB-siderophor"/>
    <property type="match status" value="1"/>
</dbReference>
<accession>A0A2H9YSQ9</accession>
<dbReference type="PROSITE" id="PS52016">
    <property type="entry name" value="TONB_DEPENDENT_REC_3"/>
    <property type="match status" value="1"/>
</dbReference>
<keyword evidence="10 16" id="KW-0798">TonB box</keyword>
<dbReference type="CDD" id="cd01347">
    <property type="entry name" value="ligand_gated_channel"/>
    <property type="match status" value="1"/>
</dbReference>
<dbReference type="InterPro" id="IPR037066">
    <property type="entry name" value="Plug_dom_sf"/>
</dbReference>
<keyword evidence="4 14" id="KW-1134">Transmembrane beta strand</keyword>
<keyword evidence="11 14" id="KW-0472">Membrane</keyword>
<comment type="similarity">
    <text evidence="2 14 16">Belongs to the TonB-dependent receptor family.</text>
</comment>
<evidence type="ECO:0000256" key="2">
    <source>
        <dbReference type="ARBA" id="ARBA00009810"/>
    </source>
</evidence>
<dbReference type="InterPro" id="IPR010917">
    <property type="entry name" value="TonB_rcpt_CS"/>
</dbReference>
<dbReference type="PANTHER" id="PTHR32552:SF82">
    <property type="entry name" value="FCUA PROTEIN"/>
    <property type="match status" value="1"/>
</dbReference>
<feature type="domain" description="TonB-dependent receptor plug" evidence="19">
    <location>
        <begin position="99"/>
        <end position="198"/>
    </location>
</feature>
<dbReference type="Gene3D" id="2.170.130.10">
    <property type="entry name" value="TonB-dependent receptor, plug domain"/>
    <property type="match status" value="1"/>
</dbReference>
<dbReference type="PROSITE" id="PS01156">
    <property type="entry name" value="TONB_DEPENDENT_REC_2"/>
    <property type="match status" value="1"/>
</dbReference>
<keyword evidence="7" id="KW-0732">Signal</keyword>
<evidence type="ECO:0000256" key="4">
    <source>
        <dbReference type="ARBA" id="ARBA00022452"/>
    </source>
</evidence>
<keyword evidence="8" id="KW-0408">Iron</keyword>
<evidence type="ECO:0000256" key="6">
    <source>
        <dbReference type="ARBA" id="ARBA00022692"/>
    </source>
</evidence>
<keyword evidence="5" id="KW-0410">Iron transport</keyword>
<dbReference type="EMBL" id="PHRG01000002">
    <property type="protein sequence ID" value="PJO75681.1"/>
    <property type="molecule type" value="Genomic_DNA"/>
</dbReference>
<evidence type="ECO:0000256" key="14">
    <source>
        <dbReference type="PROSITE-ProRule" id="PRU01360"/>
    </source>
</evidence>
<keyword evidence="9" id="KW-0406">Ion transport</keyword>
<dbReference type="Proteomes" id="UP000243446">
    <property type="component" value="Unassembled WGS sequence"/>
</dbReference>
<evidence type="ECO:0000256" key="12">
    <source>
        <dbReference type="ARBA" id="ARBA00023170"/>
    </source>
</evidence>
<feature type="short sequence motif" description="TonB C-terminal box" evidence="15">
    <location>
        <begin position="744"/>
        <end position="761"/>
    </location>
</feature>
<evidence type="ECO:0000256" key="8">
    <source>
        <dbReference type="ARBA" id="ARBA00023004"/>
    </source>
</evidence>
<dbReference type="GO" id="GO:0015344">
    <property type="term" value="F:siderophore uptake transmembrane transporter activity"/>
    <property type="evidence" value="ECO:0007669"/>
    <property type="project" value="TreeGrafter"/>
</dbReference>
<dbReference type="InterPro" id="IPR010105">
    <property type="entry name" value="TonB_sidphr_rcpt"/>
</dbReference>
<evidence type="ECO:0000256" key="1">
    <source>
        <dbReference type="ARBA" id="ARBA00004571"/>
    </source>
</evidence>
<reference evidence="20 21" key="1">
    <citation type="submission" date="2017-11" db="EMBL/GenBank/DDBJ databases">
        <title>Revising the taxonomy of the Acinetobacter lwoffii group: the description of Acinetobacter pseudolwoffii sp. nov. and emended description of Acinetobacter lwoffii.</title>
        <authorList>
            <person name="Nemec A."/>
            <person name="Radolfova-Krizova L."/>
        </authorList>
    </citation>
    <scope>NUCLEOTIDE SEQUENCE [LARGE SCALE GENOMIC DNA]</scope>
    <source>
        <strain evidence="20 21">ANC 5044</strain>
    </source>
</reference>
<evidence type="ECO:0000313" key="21">
    <source>
        <dbReference type="Proteomes" id="UP000243446"/>
    </source>
</evidence>
<feature type="region of interest" description="Disordered" evidence="17">
    <location>
        <begin position="426"/>
        <end position="452"/>
    </location>
</feature>
<evidence type="ECO:0000259" key="18">
    <source>
        <dbReference type="Pfam" id="PF00593"/>
    </source>
</evidence>
<evidence type="ECO:0000256" key="16">
    <source>
        <dbReference type="RuleBase" id="RU003357"/>
    </source>
</evidence>
<evidence type="ECO:0000313" key="20">
    <source>
        <dbReference type="EMBL" id="PJO75681.1"/>
    </source>
</evidence>
<evidence type="ECO:0000256" key="10">
    <source>
        <dbReference type="ARBA" id="ARBA00023077"/>
    </source>
</evidence>
<dbReference type="AlphaFoldDB" id="A0A2H9YSQ9"/>
<dbReference type="InterPro" id="IPR039426">
    <property type="entry name" value="TonB-dep_rcpt-like"/>
</dbReference>
<keyword evidence="12 20" id="KW-0675">Receptor</keyword>
<comment type="caution">
    <text evidence="20">The sequence shown here is derived from an EMBL/GenBank/DDBJ whole genome shotgun (WGS) entry which is preliminary data.</text>
</comment>
<dbReference type="GO" id="GO:0038023">
    <property type="term" value="F:signaling receptor activity"/>
    <property type="evidence" value="ECO:0007669"/>
    <property type="project" value="InterPro"/>
</dbReference>
<comment type="subcellular location">
    <subcellularLocation>
        <location evidence="1 14">Cell outer membrane</location>
        <topology evidence="1 14">Multi-pass membrane protein</topology>
    </subcellularLocation>
</comment>
<proteinExistence type="inferred from homology"/>
<dbReference type="InterPro" id="IPR000531">
    <property type="entry name" value="Beta-barrel_TonB"/>
</dbReference>
<dbReference type="InterPro" id="IPR036942">
    <property type="entry name" value="Beta-barrel_TonB_sf"/>
</dbReference>
<evidence type="ECO:0000256" key="3">
    <source>
        <dbReference type="ARBA" id="ARBA00022448"/>
    </source>
</evidence>
<keyword evidence="13 14" id="KW-0998">Cell outer membrane</keyword>
<evidence type="ECO:0000256" key="15">
    <source>
        <dbReference type="PROSITE-ProRule" id="PRU10144"/>
    </source>
</evidence>
<dbReference type="Gene3D" id="2.40.170.20">
    <property type="entry name" value="TonB-dependent receptor, beta-barrel domain"/>
    <property type="match status" value="1"/>
</dbReference>
<gene>
    <name evidence="20" type="ORF">CWI32_04670</name>
</gene>
<name>A0A2H9YSQ9_9GAMM</name>
<evidence type="ECO:0000256" key="9">
    <source>
        <dbReference type="ARBA" id="ARBA00023065"/>
    </source>
</evidence>
<dbReference type="Pfam" id="PF07715">
    <property type="entry name" value="Plug"/>
    <property type="match status" value="1"/>
</dbReference>
<dbReference type="GO" id="GO:0015891">
    <property type="term" value="P:siderophore transport"/>
    <property type="evidence" value="ECO:0007669"/>
    <property type="project" value="InterPro"/>
</dbReference>
<organism evidence="20 21">
    <name type="scientific">Acinetobacter pseudolwoffii</name>
    <dbReference type="NCBI Taxonomy" id="2053287"/>
    <lineage>
        <taxon>Bacteria</taxon>
        <taxon>Pseudomonadati</taxon>
        <taxon>Pseudomonadota</taxon>
        <taxon>Gammaproteobacteria</taxon>
        <taxon>Moraxellales</taxon>
        <taxon>Moraxellaceae</taxon>
        <taxon>Acinetobacter</taxon>
    </lineage>
</organism>
<evidence type="ECO:0000259" key="19">
    <source>
        <dbReference type="Pfam" id="PF07715"/>
    </source>
</evidence>
<evidence type="ECO:0000256" key="13">
    <source>
        <dbReference type="ARBA" id="ARBA00023237"/>
    </source>
</evidence>
<keyword evidence="3 14" id="KW-0813">Transport</keyword>